<gene>
    <name evidence="4" type="ORF">SAOR_01365</name>
</gene>
<dbReference type="PROSITE" id="PS01173">
    <property type="entry name" value="LIPASE_GDXG_HIS"/>
    <property type="match status" value="1"/>
</dbReference>
<dbReference type="InterPro" id="IPR013094">
    <property type="entry name" value="AB_hydrolase_3"/>
</dbReference>
<evidence type="ECO:0000313" key="4">
    <source>
        <dbReference type="EMBL" id="ROO30491.1"/>
    </source>
</evidence>
<dbReference type="PANTHER" id="PTHR48081">
    <property type="entry name" value="AB HYDROLASE SUPERFAMILY PROTEIN C4A8.06C"/>
    <property type="match status" value="1"/>
</dbReference>
<comment type="similarity">
    <text evidence="1">Belongs to the 'GDXG' lipolytic enzyme family.</text>
</comment>
<name>A0A423PY29_9GAMM</name>
<evidence type="ECO:0000259" key="3">
    <source>
        <dbReference type="Pfam" id="PF07859"/>
    </source>
</evidence>
<dbReference type="FunFam" id="3.40.50.1820:FF:000089">
    <property type="entry name" value="Alpha/beta hydrolase"/>
    <property type="match status" value="1"/>
</dbReference>
<dbReference type="Pfam" id="PF07859">
    <property type="entry name" value="Abhydrolase_3"/>
    <property type="match status" value="1"/>
</dbReference>
<evidence type="ECO:0000313" key="5">
    <source>
        <dbReference type="Proteomes" id="UP000283993"/>
    </source>
</evidence>
<dbReference type="AlphaFoldDB" id="A0A423PY29"/>
<dbReference type="EMBL" id="AYKH01000001">
    <property type="protein sequence ID" value="ROO30491.1"/>
    <property type="molecule type" value="Genomic_DNA"/>
</dbReference>
<feature type="domain" description="Alpha/beta hydrolase fold-3" evidence="3">
    <location>
        <begin position="82"/>
        <end position="290"/>
    </location>
</feature>
<evidence type="ECO:0000256" key="2">
    <source>
        <dbReference type="ARBA" id="ARBA00022801"/>
    </source>
</evidence>
<evidence type="ECO:0000256" key="1">
    <source>
        <dbReference type="ARBA" id="ARBA00010515"/>
    </source>
</evidence>
<keyword evidence="5" id="KW-1185">Reference proteome</keyword>
<keyword evidence="2" id="KW-0378">Hydrolase</keyword>
<organism evidence="4 5">
    <name type="scientific">Salinisphaera orenii MK-B5</name>
    <dbReference type="NCBI Taxonomy" id="856730"/>
    <lineage>
        <taxon>Bacteria</taxon>
        <taxon>Pseudomonadati</taxon>
        <taxon>Pseudomonadota</taxon>
        <taxon>Gammaproteobacteria</taxon>
        <taxon>Salinisphaerales</taxon>
        <taxon>Salinisphaeraceae</taxon>
        <taxon>Salinisphaera</taxon>
    </lineage>
</organism>
<dbReference type="InterPro" id="IPR002168">
    <property type="entry name" value="Lipase_GDXG_HIS_AS"/>
</dbReference>
<comment type="caution">
    <text evidence="4">The sequence shown here is derived from an EMBL/GenBank/DDBJ whole genome shotgun (WGS) entry which is preliminary data.</text>
</comment>
<dbReference type="PANTHER" id="PTHR48081:SF8">
    <property type="entry name" value="ALPHA_BETA HYDROLASE FOLD-3 DOMAIN-CONTAINING PROTEIN-RELATED"/>
    <property type="match status" value="1"/>
</dbReference>
<sequence>MLMSLTPEVAGVVAKMREADISFADLGLAEARQFYIETLAASGGEPVPMGEIVEHEITLEGRTLAARRYRPEGLAAGAAPTLVYFHGGGWVLGDLESHDRVCRQLAQRAGCQLVAVDYRLAPEHCLPASSDDAIAAYGYLVEHAAEFDIDAQKLAVGGDSAGGHLSAVVALAARDAGWPLALQVLVYPATDLREAAGKYPSKGRNANVPPLTAELMAWFGQRSVDANTDPLDWRVSPILAETLEGTAPALVITAGADVLMDEGVLYAARLADDGVDVDHAHYPGVIHGFIEMHAWLAATGEMMDRIAAALRARLAIGR</sequence>
<proteinExistence type="inferred from homology"/>
<dbReference type="SUPFAM" id="SSF53474">
    <property type="entry name" value="alpha/beta-Hydrolases"/>
    <property type="match status" value="1"/>
</dbReference>
<protein>
    <submittedName>
        <fullName evidence="4">Lipase</fullName>
    </submittedName>
</protein>
<dbReference type="Proteomes" id="UP000283993">
    <property type="component" value="Unassembled WGS sequence"/>
</dbReference>
<dbReference type="GO" id="GO:0016787">
    <property type="term" value="F:hydrolase activity"/>
    <property type="evidence" value="ECO:0007669"/>
    <property type="project" value="UniProtKB-KW"/>
</dbReference>
<dbReference type="InterPro" id="IPR050300">
    <property type="entry name" value="GDXG_lipolytic_enzyme"/>
</dbReference>
<accession>A0A423PY29</accession>
<dbReference type="InterPro" id="IPR029058">
    <property type="entry name" value="AB_hydrolase_fold"/>
</dbReference>
<reference evidence="4 5" key="1">
    <citation type="submission" date="2013-10" db="EMBL/GenBank/DDBJ databases">
        <title>Salinisphaera orenii MK-B5 Genome Sequencing.</title>
        <authorList>
            <person name="Lai Q."/>
            <person name="Li C."/>
            <person name="Shao Z."/>
        </authorList>
    </citation>
    <scope>NUCLEOTIDE SEQUENCE [LARGE SCALE GENOMIC DNA]</scope>
    <source>
        <strain evidence="4 5">MK-B5</strain>
    </source>
</reference>
<dbReference type="Gene3D" id="3.40.50.1820">
    <property type="entry name" value="alpha/beta hydrolase"/>
    <property type="match status" value="1"/>
</dbReference>